<name>A0ACB8VCU6_9TELE</name>
<sequence>MTPPAEDYYCRQFQPNAFDPSRCSCCLRPDHMHLSSNTTAAASSQEWDADGDNLALSEVTTSASSDDVSGGWTYEWSLVHSLSPEWELNICDTDIQSSSPNQWDCPERSRSLSSERHRAAQGDMTQLDPSPHSSTESSRMNESRGRDRSRRASESRGDRGQESGYFSPDRRGVGERQMEEVNKRTYRYYERGHPLPSNYVPEPKACVPYRNVNLGVPSQRRNPETYLQEVWRSESPERYTYHSNFRRGTESARNSPTRHSSVSPDRYKLIESTVGTQRRSSLSRTQVRSHTSSHGSSQLPSSHGPSRHTSGRSSPSRRRGSIASQTTSPSKATPSHRQTDSFHLQNGEYDALKGCSRNSRSPSQASNKHSLDSEKLYRNLESISRRGSAAIQQNSYGGSQASTRTRTTVNSSANTHSHNSREVSPPRNDYSTHSHTPQREPYSRESRLSPSQGSWRGSSQSVLSLPPSRGSSTSRRVADSQVLGGSLSYVAHTETDRGNEVIDKVSGDRSRSNVRRGMEALLISEEKKAAVDMEEVGMTMEDYIVLADIPKIQLESEEEFPGLRRRNQSPSPCRDQRPRTYMYQEEIDIYSSRLESGERGRGRERGRDRREKCRDSENGQSSRRQSTSSLHTQVWHNNCRHVQKYPQHGFESSLFIPSKSSYNQSGQHRASRVKERAPPERPQTQGWMSRLDDHGKWRKHWFVLGDTSLRYYRDPEAEESDDLDGEIDLTSCVNVSDCDVEKNYGLQIQTKRAVFTLSAMTSRIRRNWVKLLKQAIQNNTHQSDTGSEKENPLSQRPSSCQPPAQFTCKESRYEPATSTSTAATTTAANSHRADLQHQTVDLDAGLSPSSRREEGEGWDREQAKRLEERNKWFEEGVPFSEMGSRWDSMELKSGSVPVPVIDTMDSEVSLKWAEFETLSFRDMSAQSLIGAQAYQSSTPQASQSQVSPQKYQSRPEEAKKPFTESETDKSSSQGALPSMNGALTVQTSTAEALQREAIALRKQVESIKRERAAMGIEVDNPCGPGAPCRARLEAMEVAHRKALQELQEKHAREIRELEEQRDRMLQDESQAAAKAMEELRAAHREELEKEVEKARRLAAGAAHVDASHGGHMPQAGVLHSELDVLSECYSQKCLELSRTEQSSKGRQTELSLKERELKQLRRENQELKAKLAEEISRMRYFITGQRSDAVSLGNAERTASEVETLLRAKDNEVQYLKKEISCLQNEVQSLTKEKEAAYERYKEAYVELSDMKCRSQLEVGSLNEHLRLANAALQEGARQT</sequence>
<evidence type="ECO:0000313" key="1">
    <source>
        <dbReference type="EMBL" id="KAI3353286.1"/>
    </source>
</evidence>
<gene>
    <name evidence="1" type="ORF">L3Q82_019825</name>
</gene>
<evidence type="ECO:0000313" key="2">
    <source>
        <dbReference type="Proteomes" id="UP000831701"/>
    </source>
</evidence>
<dbReference type="Proteomes" id="UP000831701">
    <property type="component" value="Chromosome 23"/>
</dbReference>
<reference evidence="1" key="1">
    <citation type="submission" date="2022-04" db="EMBL/GenBank/DDBJ databases">
        <title>Jade perch genome.</title>
        <authorList>
            <person name="Chao B."/>
        </authorList>
    </citation>
    <scope>NUCLEOTIDE SEQUENCE</scope>
    <source>
        <strain evidence="1">CB-2022</strain>
    </source>
</reference>
<organism evidence="1 2">
    <name type="scientific">Scortum barcoo</name>
    <name type="common">barcoo grunter</name>
    <dbReference type="NCBI Taxonomy" id="214431"/>
    <lineage>
        <taxon>Eukaryota</taxon>
        <taxon>Metazoa</taxon>
        <taxon>Chordata</taxon>
        <taxon>Craniata</taxon>
        <taxon>Vertebrata</taxon>
        <taxon>Euteleostomi</taxon>
        <taxon>Actinopterygii</taxon>
        <taxon>Neopterygii</taxon>
        <taxon>Teleostei</taxon>
        <taxon>Neoteleostei</taxon>
        <taxon>Acanthomorphata</taxon>
        <taxon>Eupercaria</taxon>
        <taxon>Centrarchiformes</taxon>
        <taxon>Terapontoidei</taxon>
        <taxon>Terapontidae</taxon>
        <taxon>Scortum</taxon>
    </lineage>
</organism>
<dbReference type="EMBL" id="CM041553">
    <property type="protein sequence ID" value="KAI3353286.1"/>
    <property type="molecule type" value="Genomic_DNA"/>
</dbReference>
<protein>
    <submittedName>
        <fullName evidence="1">Uncharacterized protein</fullName>
    </submittedName>
</protein>
<keyword evidence="2" id="KW-1185">Reference proteome</keyword>
<proteinExistence type="predicted"/>
<accession>A0ACB8VCU6</accession>
<comment type="caution">
    <text evidence="1">The sequence shown here is derived from an EMBL/GenBank/DDBJ whole genome shotgun (WGS) entry which is preliminary data.</text>
</comment>